<evidence type="ECO:0000256" key="1">
    <source>
        <dbReference type="SAM" id="SignalP"/>
    </source>
</evidence>
<dbReference type="OrthoDB" id="4894058at2"/>
<dbReference type="RefSeq" id="WP_091320609.1">
    <property type="nucleotide sequence ID" value="NZ_FMIB01000002.1"/>
</dbReference>
<dbReference type="AlphaFoldDB" id="A0A1C6VYT2"/>
<dbReference type="EMBL" id="FMIB01000002">
    <property type="protein sequence ID" value="SCL71284.1"/>
    <property type="molecule type" value="Genomic_DNA"/>
</dbReference>
<name>A0A1C6VYT2_9ACTN</name>
<accession>A0A1C6VYT2</accession>
<keyword evidence="1" id="KW-0732">Signal</keyword>
<dbReference type="GeneID" id="43282476"/>
<organism evidence="2 3">
    <name type="scientific">Micromonospora chersina</name>
    <dbReference type="NCBI Taxonomy" id="47854"/>
    <lineage>
        <taxon>Bacteria</taxon>
        <taxon>Bacillati</taxon>
        <taxon>Actinomycetota</taxon>
        <taxon>Actinomycetes</taxon>
        <taxon>Micromonosporales</taxon>
        <taxon>Micromonosporaceae</taxon>
        <taxon>Micromonospora</taxon>
    </lineage>
</organism>
<feature type="chain" id="PRO_5038706889" evidence="1">
    <location>
        <begin position="25"/>
        <end position="389"/>
    </location>
</feature>
<protein>
    <submittedName>
        <fullName evidence="2">Uncharacterized protein</fullName>
    </submittedName>
</protein>
<keyword evidence="3" id="KW-1185">Reference proteome</keyword>
<evidence type="ECO:0000313" key="3">
    <source>
        <dbReference type="Proteomes" id="UP000198605"/>
    </source>
</evidence>
<dbReference type="PROSITE" id="PS51257">
    <property type="entry name" value="PROKAR_LIPOPROTEIN"/>
    <property type="match status" value="1"/>
</dbReference>
<evidence type="ECO:0000313" key="2">
    <source>
        <dbReference type="EMBL" id="SCL71284.1"/>
    </source>
</evidence>
<reference evidence="3" key="1">
    <citation type="submission" date="2016-06" db="EMBL/GenBank/DDBJ databases">
        <authorList>
            <person name="Varghese N."/>
            <person name="Submissions Spin"/>
        </authorList>
    </citation>
    <scope>NUCLEOTIDE SEQUENCE [LARGE SCALE GENOMIC DNA]</scope>
    <source>
        <strain evidence="3">DSM 44151</strain>
    </source>
</reference>
<dbReference type="Proteomes" id="UP000198605">
    <property type="component" value="Unassembled WGS sequence"/>
</dbReference>
<sequence>MRRPLAVLGLLVVLLAACRSSGRAGPAPAPEPLRPAWQPVSLPMPPGLSGRLALRDVASCAGRWFVVGAVVDAAGVTHPAAWSSADAATWVPLRPVPRSPYGVENVLTAAGCRDGRLGAVGGKSGGVHGNPRISTWRQVADGSLVEVPAEFEVFGGADAVNVGRIAGGPRGWLLSGNRATGAAAWVSPDGAEFRLVSAVPGLAADATGRPWVADGTATASGWLMVGSVLASGRTGSRAVVWTSADGSAWRRAVLPGGGADEDLQRVVRAGDRVVAVGRRGEGLGAWLGAGDAWRPGGGLGGAGTDRPGRVWGLAARGDGVWAVVVGSAERAGWFSADGVRWSPVALPVAVPAGSDRTVAVTAAGEEALLLVDDDAGARVWAARGPWGPA</sequence>
<proteinExistence type="predicted"/>
<gene>
    <name evidence="2" type="ORF">GA0070603_5867</name>
</gene>
<dbReference type="STRING" id="47854.GA0070603_5867"/>
<feature type="signal peptide" evidence="1">
    <location>
        <begin position="1"/>
        <end position="24"/>
    </location>
</feature>